<dbReference type="Proteomes" id="UP000548476">
    <property type="component" value="Unassembled WGS sequence"/>
</dbReference>
<gene>
    <name evidence="5" type="ORF">HNR73_002120</name>
</gene>
<keyword evidence="3" id="KW-0378">Hydrolase</keyword>
<dbReference type="PIRSF" id="PIRSF001112">
    <property type="entry name" value="Epoxide_hydrolase"/>
    <property type="match status" value="1"/>
</dbReference>
<evidence type="ECO:0000313" key="5">
    <source>
        <dbReference type="EMBL" id="MBB6034270.1"/>
    </source>
</evidence>
<dbReference type="InterPro" id="IPR016292">
    <property type="entry name" value="Epoxide_hydrolase"/>
</dbReference>
<keyword evidence="2" id="KW-0058">Aromatic hydrocarbons catabolism</keyword>
<dbReference type="PANTHER" id="PTHR21661">
    <property type="entry name" value="EPOXIDE HYDROLASE 1-RELATED"/>
    <property type="match status" value="1"/>
</dbReference>
<comment type="caution">
    <text evidence="5">The sequence shown here is derived from an EMBL/GenBank/DDBJ whole genome shotgun (WGS) entry which is preliminary data.</text>
</comment>
<reference evidence="5 6" key="1">
    <citation type="submission" date="2020-08" db="EMBL/GenBank/DDBJ databases">
        <title>Genomic Encyclopedia of Type Strains, Phase IV (KMG-IV): sequencing the most valuable type-strain genomes for metagenomic binning, comparative biology and taxonomic classification.</title>
        <authorList>
            <person name="Goeker M."/>
        </authorList>
    </citation>
    <scope>NUCLEOTIDE SEQUENCE [LARGE SCALE GENOMIC DNA]</scope>
    <source>
        <strain evidence="5 6">YIM 65646</strain>
    </source>
</reference>
<dbReference type="EMBL" id="JACHGT010000004">
    <property type="protein sequence ID" value="MBB6034270.1"/>
    <property type="molecule type" value="Genomic_DNA"/>
</dbReference>
<dbReference type="InterPro" id="IPR029058">
    <property type="entry name" value="AB_hydrolase_fold"/>
</dbReference>
<dbReference type="InterPro" id="IPR000639">
    <property type="entry name" value="Epox_hydrolase-like"/>
</dbReference>
<dbReference type="PANTHER" id="PTHR21661:SF35">
    <property type="entry name" value="EPOXIDE HYDROLASE"/>
    <property type="match status" value="1"/>
</dbReference>
<name>A0A841FQN3_9ACTN</name>
<organism evidence="5 6">
    <name type="scientific">Phytomonospora endophytica</name>
    <dbReference type="NCBI Taxonomy" id="714109"/>
    <lineage>
        <taxon>Bacteria</taxon>
        <taxon>Bacillati</taxon>
        <taxon>Actinomycetota</taxon>
        <taxon>Actinomycetes</taxon>
        <taxon>Micromonosporales</taxon>
        <taxon>Micromonosporaceae</taxon>
        <taxon>Phytomonospora</taxon>
    </lineage>
</organism>
<dbReference type="Pfam" id="PF06441">
    <property type="entry name" value="EHN"/>
    <property type="match status" value="1"/>
</dbReference>
<dbReference type="AlphaFoldDB" id="A0A841FQN3"/>
<dbReference type="SUPFAM" id="SSF53474">
    <property type="entry name" value="alpha/beta-Hydrolases"/>
    <property type="match status" value="1"/>
</dbReference>
<dbReference type="PRINTS" id="PR00412">
    <property type="entry name" value="EPOXHYDRLASE"/>
</dbReference>
<keyword evidence="6" id="KW-1185">Reference proteome</keyword>
<dbReference type="GO" id="GO:0004301">
    <property type="term" value="F:epoxide hydrolase activity"/>
    <property type="evidence" value="ECO:0007669"/>
    <property type="project" value="TreeGrafter"/>
</dbReference>
<evidence type="ECO:0000256" key="1">
    <source>
        <dbReference type="ARBA" id="ARBA00010088"/>
    </source>
</evidence>
<protein>
    <submittedName>
        <fullName evidence="5">Pimeloyl-ACP methyl ester carboxylesterase</fullName>
    </submittedName>
</protein>
<accession>A0A841FQN3</accession>
<dbReference type="Gene3D" id="3.40.50.1820">
    <property type="entry name" value="alpha/beta hydrolase"/>
    <property type="match status" value="1"/>
</dbReference>
<dbReference type="GO" id="GO:0097176">
    <property type="term" value="P:epoxide metabolic process"/>
    <property type="evidence" value="ECO:0007669"/>
    <property type="project" value="TreeGrafter"/>
</dbReference>
<proteinExistence type="inferred from homology"/>
<feature type="domain" description="Epoxide hydrolase N-terminal" evidence="4">
    <location>
        <begin position="6"/>
        <end position="111"/>
    </location>
</feature>
<comment type="similarity">
    <text evidence="1">Belongs to the peptidase S33 family.</text>
</comment>
<dbReference type="InterPro" id="IPR010497">
    <property type="entry name" value="Epoxide_hydro_N"/>
</dbReference>
<evidence type="ECO:0000256" key="2">
    <source>
        <dbReference type="ARBA" id="ARBA00022797"/>
    </source>
</evidence>
<sequence>MTHPEIRPYRIEIPQADIDELRARLARTRWTDEVDDAGDDYGIGLATARRLAEYWADGYDWRAQEARVNAHPQFVTEIDGATVHFLHVRSPEPDATPLILTHGWPGSIVEFLDVIGPLSDPRAHGGTDAPAFHLVIPSIPGFGPSGPTRERGWSNARVAGAFAELMSRLGYERYGAQGGDWGSGISQLLAVTAPDAVIGVHVNYLPHRPVDDTDGFTAEEIRRVEHIRAFVAAFPGYMRLQATRPQTIGYSLADSPVGQLTWIADKVKDWTDPRTPLSDDTLLTLVSMHWFFGTGGSSARLTFESGGPAGTVPCPAPLGMAVFAHDIILPVESVSRKAQPMLRHWSEFADGGHFAALEVPELLVGDVRKFFAALV</sequence>
<evidence type="ECO:0000259" key="4">
    <source>
        <dbReference type="Pfam" id="PF06441"/>
    </source>
</evidence>
<evidence type="ECO:0000313" key="6">
    <source>
        <dbReference type="Proteomes" id="UP000548476"/>
    </source>
</evidence>
<evidence type="ECO:0000256" key="3">
    <source>
        <dbReference type="ARBA" id="ARBA00022801"/>
    </source>
</evidence>